<comment type="caution">
    <text evidence="1">The sequence shown here is derived from an EMBL/GenBank/DDBJ whole genome shotgun (WGS) entry which is preliminary data.</text>
</comment>
<protein>
    <submittedName>
        <fullName evidence="1">Uncharacterized protein</fullName>
    </submittedName>
</protein>
<name>A0ACB8BQH4_9AGAM</name>
<evidence type="ECO:0000313" key="1">
    <source>
        <dbReference type="EMBL" id="KAH7926813.1"/>
    </source>
</evidence>
<accession>A0ACB8BQH4</accession>
<proteinExistence type="predicted"/>
<dbReference type="Proteomes" id="UP000790709">
    <property type="component" value="Unassembled WGS sequence"/>
</dbReference>
<evidence type="ECO:0000313" key="2">
    <source>
        <dbReference type="Proteomes" id="UP000790709"/>
    </source>
</evidence>
<keyword evidence="2" id="KW-1185">Reference proteome</keyword>
<sequence>MPPRRSSRSTRASVEPAPEHSNAAKRKRAQPIDDDVEEKENVSKPASRARSTRSSVGPSTRGRKSTRSVSGRTLKGVAEAEEDGDEGEADEAPPAKKKPRKSAEETEDDEIVEVAPKKTKRASRKPAEPTSNEDDEIEEIKPAPRTRRTSAKPSSTTTTARPSRSARTRKPAKVESSDEDEAQGDKPDQPIQISDDSDSEDALPAHRGRKPAPAKRPPPKRQPKGGGSQAAAEKPDQHDVQPSDADEDAIATPKVRISSQKAGPSSKVGPSTPPAPVELDDDTDDMDAFQEEFQASPRRGAKYRGVNKRGSQETPSQGHASQATPKRPAPTHAADEEEKSLLDPVPRAKPQILSQPPPPEEPQGPKARLVIHKMALINFKSYAGRQEIGPFHKSFSSIVGPNGSGKSNTIDALLFVFGYRASKMRQGKLSELIHNSARYPDLDECSVEVHFREIIDLPGPDAYKVVPGSQLIVARTAYKSNSSKYTINGRASNFTEVQTLLKGRGIDLDHKRFLILQGEVESIAQMKPKAQTEHDDGLLEYLEDIIGTSRYKEPIDDALTEMERLAEDRGEKLNRLRIVEREKNALEKERKEAMDYLRLYNEHVRAQSRLWQWYLWKCLENDEAFTTKIERLEKDLADETERNKDDVTHLQMLEKHFTEREAAYEEVKAAAEEAVKDQSTHEKQAVGLEERRKHASTKAKKLKKSLQEDEHAKAEAERTIKESGAKIERKKAEIEEHEENLEKEEKILEGIRDSLKDKTQVFHDQIEAKQKELQPWTAKINTKQAGIDVATSERDAIAKKADGIKAAAQEAQEALERLQREHENKLNDLDNLKGTKAERQNEMKASEKKFHDAKARVEELRAKASSLRQRADEAKASQAASTSQNKVLDSLTRLKQTGRIEGFHGRLGSLGTIPDKYDVAVSTACGALNNMVVDTVTQGQACIEYLRKQNVGRASFMVLEKLPSDRVNEKVTTPENVPRLFDLIKPKDPRFAPAFYKGVGNTLVAADLEQANRIAFGGARRWRVVTLAGQLIDSSGTMSGGGTHVSRGGMSSKLAAEAVRPEVLRGYEQESEEAARGLDEAVRSLRAIEAEAERLTAQGPQLDLDIDKLGLDVKNGLKRISEAEKRVRDLQAQSKPNARDLARIEALEDEIASSTEELTELQTRSGAIESAIKDLEKKILEIGGSKLLKQKSTVDGIKLHINLASDEITKAEVAKAKAEKDAVKFAAAIEANAAGAGEVEGELAELKKQLAECAAYLEQLREKVEAAQGAAENSKDDLEQLKTQLEAKREEIQEFRAKEMELKQKLTDVQKEAAENERALDHWRTEHDKLRLEDIDDEDEDDEEEEGEAAQAPEGAVKAEPGEQGPVKAEPGEPAAPKKPRQRTPSHELHIYSVDELARFKKREMVADSELLDEKLKNAKPNMGVLKEYKKREEEFLRRAKDLEQITAARDAQKQKYDGLRKQRLDEFMAGFSLISLKLKEMYQMITLGGNAELELVDSMDPFSEGIIFSVMPPKKSWKNISNLSGGEKTLSSLALVFALHVFKPTPLYFMDEIDAALDFRNVSIVANYIKDRTKNAQFIIISLRNDMFELSHRLIGIYKTANATQSISIDNHTLTAAPMPMPMSARPPPAAAASAIVQ</sequence>
<gene>
    <name evidence="1" type="ORF">BV22DRAFT_1032423</name>
</gene>
<dbReference type="EMBL" id="MU266376">
    <property type="protein sequence ID" value="KAH7926813.1"/>
    <property type="molecule type" value="Genomic_DNA"/>
</dbReference>
<reference evidence="1" key="1">
    <citation type="journal article" date="2021" name="New Phytol.">
        <title>Evolutionary innovations through gain and loss of genes in the ectomycorrhizal Boletales.</title>
        <authorList>
            <person name="Wu G."/>
            <person name="Miyauchi S."/>
            <person name="Morin E."/>
            <person name="Kuo A."/>
            <person name="Drula E."/>
            <person name="Varga T."/>
            <person name="Kohler A."/>
            <person name="Feng B."/>
            <person name="Cao Y."/>
            <person name="Lipzen A."/>
            <person name="Daum C."/>
            <person name="Hundley H."/>
            <person name="Pangilinan J."/>
            <person name="Johnson J."/>
            <person name="Barry K."/>
            <person name="LaButti K."/>
            <person name="Ng V."/>
            <person name="Ahrendt S."/>
            <person name="Min B."/>
            <person name="Choi I.G."/>
            <person name="Park H."/>
            <person name="Plett J.M."/>
            <person name="Magnuson J."/>
            <person name="Spatafora J.W."/>
            <person name="Nagy L.G."/>
            <person name="Henrissat B."/>
            <person name="Grigoriev I.V."/>
            <person name="Yang Z.L."/>
            <person name="Xu J."/>
            <person name="Martin F.M."/>
        </authorList>
    </citation>
    <scope>NUCLEOTIDE SEQUENCE</scope>
    <source>
        <strain evidence="1">KUC20120723A-06</strain>
    </source>
</reference>
<organism evidence="1 2">
    <name type="scientific">Leucogyrophana mollusca</name>
    <dbReference type="NCBI Taxonomy" id="85980"/>
    <lineage>
        <taxon>Eukaryota</taxon>
        <taxon>Fungi</taxon>
        <taxon>Dikarya</taxon>
        <taxon>Basidiomycota</taxon>
        <taxon>Agaricomycotina</taxon>
        <taxon>Agaricomycetes</taxon>
        <taxon>Agaricomycetidae</taxon>
        <taxon>Boletales</taxon>
        <taxon>Boletales incertae sedis</taxon>
        <taxon>Leucogyrophana</taxon>
    </lineage>
</organism>